<evidence type="ECO:0000256" key="1">
    <source>
        <dbReference type="SAM" id="MobiDB-lite"/>
    </source>
</evidence>
<proteinExistence type="predicted"/>
<keyword evidence="4" id="KW-1185">Reference proteome</keyword>
<feature type="region of interest" description="Disordered" evidence="1">
    <location>
        <begin position="936"/>
        <end position="964"/>
    </location>
</feature>
<feature type="compositionally biased region" description="Basic and acidic residues" evidence="1">
    <location>
        <begin position="589"/>
        <end position="600"/>
    </location>
</feature>
<feature type="domain" description="PWWP" evidence="2">
    <location>
        <begin position="270"/>
        <end position="331"/>
    </location>
</feature>
<protein>
    <recommendedName>
        <fullName evidence="2">PWWP domain-containing protein</fullName>
    </recommendedName>
</protein>
<feature type="region of interest" description="Disordered" evidence="1">
    <location>
        <begin position="1027"/>
        <end position="1056"/>
    </location>
</feature>
<feature type="compositionally biased region" description="Polar residues" evidence="1">
    <location>
        <begin position="1"/>
        <end position="11"/>
    </location>
</feature>
<feature type="region of interest" description="Disordered" evidence="1">
    <location>
        <begin position="1"/>
        <end position="28"/>
    </location>
</feature>
<evidence type="ECO:0000313" key="4">
    <source>
        <dbReference type="Proteomes" id="UP001642360"/>
    </source>
</evidence>
<dbReference type="InterPro" id="IPR052657">
    <property type="entry name" value="PDP_family_Arabidopsis"/>
</dbReference>
<dbReference type="PROSITE" id="PS50812">
    <property type="entry name" value="PWWP"/>
    <property type="match status" value="1"/>
</dbReference>
<dbReference type="Gene3D" id="2.30.30.140">
    <property type="match status" value="1"/>
</dbReference>
<feature type="region of interest" description="Disordered" evidence="1">
    <location>
        <begin position="534"/>
        <end position="635"/>
    </location>
</feature>
<feature type="region of interest" description="Disordered" evidence="1">
    <location>
        <begin position="444"/>
        <end position="464"/>
    </location>
</feature>
<sequence length="1286" mass="139175">MLEMETLNTSEALEEGSVVSELDEGQNPCDKTLEEASGLSGLSRGTGLVLACEVSAGENGSGFSFTSNNVEMNNVKAINSFLLGEVQKDYLGDESVAEGSPMESGSLESDSERKRLVLPHSNGMEINEGSVIEVGPKISGREEIGVEKVVMGKDMEEEIAPLLHGVDSTKNIEVSGDGISLFVEVFGPLNGIFEGDDANDITDHALNGSESDQENKHKGIRLLLPVNEEYPIAKSSEIHEGVLDEAKNSPVEGKAKEELDNGDPEYQFSEGDLVWVKTKAQSWWPGLIYNPSGASKDVTKSDQRSCHLVKYFGNGNCVWCSPSQCKPFLECFDQMSKQSDSRNFVVAVEKAVGVIGRRVNMEMTCPCWLTALLATGIKEGTSVSENKTGELCEFSATQFEPATFLAFIKNLALDVSMPGMIEFTVIQNCLFAFDRSIGHHQLPMHKLRPTGDAKDSIPDGLTSEKKDENLTKFCGGDSDIVLQKCGRGVAEERIISSDTEIESRKGESNGSDGTDLGGCKMVACEVVMTSLLKPPKAMEGGESGIGNSDGGTEERSDKGYETRERKRSKYLSPPFVNLSWSGKDAPTSGEHEKEDRKEVSHVGVDMNKPAGQSVGSTPMVECSGKKSRKKLSRKPVAGHGVLNKPVEINASCAELLYELRFTALDCLYASKRRYFDSVERFFSEFRRFVFHDKFNNEMPTVHTVVQQEPNLEINCLQTLPNLMEKEIGMEEANVEHLSTIKTSGKPDANKVTNSINSAGEVMNYSSSNVVRKRGRKKKEKATLVVLETTPIAGLSGMNENTTTSGSMIINFQQTGLQAPIGGTMLKKRKEEVRGTPNTGLSGMNGNTTTSGSMIINFQQMGLQAPADGSMLKKRKEEVRGTPTAGLLGMNRDITTSGSMIINFQQTGLPQTKIMAEIPDLNGNNASLSVEDMQITGPVASQGKLQPKRRKSSEAAASEHAKTQSSKLAPFLKDVPVGVVYSLQSIDELNGREQMNEAASLCLNTVLTAGQPGANGNNAEPSSLVRDSLLMGPLSSGGKPECKKRKRKEKASDSLKSTVTCSIPDLNGNVTEPSSIGKDLPYTNCILPEAKPQRKRRRRSKAGAGMPNVIVNYSKMPTNEEALGTALLLNFAPGSPLPSREVLVATFCGFGPLKESETRMLNDVSAQIVFSRSSDAGNALQSLEKSSPFGPALLSYRLHHLSAAATILSFPPMDRFKSPANPPGFKPHQHQGEAPDLLHIRQNLEMMTSTMEKSGDNLSPEMRAKLESEIKGLLTKVSTMVGSSSSS</sequence>
<feature type="compositionally biased region" description="Basic and acidic residues" evidence="1">
    <location>
        <begin position="449"/>
        <end position="464"/>
    </location>
</feature>
<reference evidence="3 4" key="1">
    <citation type="submission" date="2024-02" db="EMBL/GenBank/DDBJ databases">
        <authorList>
            <person name="Vignale AGUSTIN F."/>
            <person name="Sosa J E."/>
            <person name="Modenutti C."/>
        </authorList>
    </citation>
    <scope>NUCLEOTIDE SEQUENCE [LARGE SCALE GENOMIC DNA]</scope>
</reference>
<evidence type="ECO:0000313" key="3">
    <source>
        <dbReference type="EMBL" id="CAK9138610.1"/>
    </source>
</evidence>
<dbReference type="SUPFAM" id="SSF63748">
    <property type="entry name" value="Tudor/PWWP/MBT"/>
    <property type="match status" value="1"/>
</dbReference>
<accession>A0ABC8R1J9</accession>
<feature type="region of interest" description="Disordered" evidence="1">
    <location>
        <begin position="93"/>
        <end position="113"/>
    </location>
</feature>
<dbReference type="PANTHER" id="PTHR10688">
    <property type="entry name" value="PWWP DOMAIN-CONTAINING PROTEIN"/>
    <property type="match status" value="1"/>
</dbReference>
<dbReference type="InterPro" id="IPR000313">
    <property type="entry name" value="PWWP_dom"/>
</dbReference>
<dbReference type="Proteomes" id="UP001642360">
    <property type="component" value="Unassembled WGS sequence"/>
</dbReference>
<feature type="compositionally biased region" description="Basic and acidic residues" evidence="1">
    <location>
        <begin position="552"/>
        <end position="564"/>
    </location>
</feature>
<evidence type="ECO:0000259" key="2">
    <source>
        <dbReference type="PROSITE" id="PS50812"/>
    </source>
</evidence>
<organism evidence="3 4">
    <name type="scientific">Ilex paraguariensis</name>
    <name type="common">yerba mate</name>
    <dbReference type="NCBI Taxonomy" id="185542"/>
    <lineage>
        <taxon>Eukaryota</taxon>
        <taxon>Viridiplantae</taxon>
        <taxon>Streptophyta</taxon>
        <taxon>Embryophyta</taxon>
        <taxon>Tracheophyta</taxon>
        <taxon>Spermatophyta</taxon>
        <taxon>Magnoliopsida</taxon>
        <taxon>eudicotyledons</taxon>
        <taxon>Gunneridae</taxon>
        <taxon>Pentapetalae</taxon>
        <taxon>asterids</taxon>
        <taxon>campanulids</taxon>
        <taxon>Aquifoliales</taxon>
        <taxon>Aquifoliaceae</taxon>
        <taxon>Ilex</taxon>
    </lineage>
</organism>
<dbReference type="EMBL" id="CAUOFW020000903">
    <property type="protein sequence ID" value="CAK9138610.1"/>
    <property type="molecule type" value="Genomic_DNA"/>
</dbReference>
<dbReference type="SMART" id="SM00293">
    <property type="entry name" value="PWWP"/>
    <property type="match status" value="1"/>
</dbReference>
<dbReference type="Pfam" id="PF00855">
    <property type="entry name" value="PWWP"/>
    <property type="match status" value="1"/>
</dbReference>
<comment type="caution">
    <text evidence="3">The sequence shown here is derived from an EMBL/GenBank/DDBJ whole genome shotgun (WGS) entry which is preliminary data.</text>
</comment>
<name>A0ABC8R1J9_9AQUA</name>
<dbReference type="PANTHER" id="PTHR10688:SF6">
    <property type="entry name" value="SERINE_THREONINE-KINASE ATM"/>
    <property type="match status" value="1"/>
</dbReference>
<gene>
    <name evidence="3" type="ORF">ILEXP_LOCUS5958</name>
</gene>
<dbReference type="CDD" id="cd05162">
    <property type="entry name" value="PWWP"/>
    <property type="match status" value="1"/>
</dbReference>